<keyword evidence="6" id="KW-0175">Coiled coil</keyword>
<keyword evidence="10" id="KW-1185">Reference proteome</keyword>
<dbReference type="InterPro" id="IPR051381">
    <property type="entry name" value="CREB_ATF_subfamily"/>
</dbReference>
<dbReference type="Pfam" id="PF00170">
    <property type="entry name" value="bZIP_1"/>
    <property type="match status" value="1"/>
</dbReference>
<proteinExistence type="predicted"/>
<accession>A0A9P0IT19</accession>
<dbReference type="SMART" id="SM00338">
    <property type="entry name" value="BRLZ"/>
    <property type="match status" value="1"/>
</dbReference>
<feature type="compositionally biased region" description="Acidic residues" evidence="7">
    <location>
        <begin position="15"/>
        <end position="25"/>
    </location>
</feature>
<keyword evidence="5" id="KW-0539">Nucleus</keyword>
<evidence type="ECO:0000256" key="4">
    <source>
        <dbReference type="ARBA" id="ARBA00023163"/>
    </source>
</evidence>
<dbReference type="PANTHER" id="PTHR45996:SF3">
    <property type="entry name" value="CREB-H TRANSCRIPTION FACTOR HOMOLOG LET-607"/>
    <property type="match status" value="1"/>
</dbReference>
<dbReference type="PROSITE" id="PS50217">
    <property type="entry name" value="BZIP"/>
    <property type="match status" value="1"/>
</dbReference>
<organism evidence="9 10">
    <name type="scientific">Aphis gossypii</name>
    <name type="common">Cotton aphid</name>
    <dbReference type="NCBI Taxonomy" id="80765"/>
    <lineage>
        <taxon>Eukaryota</taxon>
        <taxon>Metazoa</taxon>
        <taxon>Ecdysozoa</taxon>
        <taxon>Arthropoda</taxon>
        <taxon>Hexapoda</taxon>
        <taxon>Insecta</taxon>
        <taxon>Pterygota</taxon>
        <taxon>Neoptera</taxon>
        <taxon>Paraneoptera</taxon>
        <taxon>Hemiptera</taxon>
        <taxon>Sternorrhyncha</taxon>
        <taxon>Aphidomorpha</taxon>
        <taxon>Aphidoidea</taxon>
        <taxon>Aphididae</taxon>
        <taxon>Aphidini</taxon>
        <taxon>Aphis</taxon>
        <taxon>Aphis</taxon>
    </lineage>
</organism>
<evidence type="ECO:0000313" key="9">
    <source>
        <dbReference type="EMBL" id="CAH1716285.1"/>
    </source>
</evidence>
<evidence type="ECO:0000256" key="3">
    <source>
        <dbReference type="ARBA" id="ARBA00023125"/>
    </source>
</evidence>
<feature type="region of interest" description="Disordered" evidence="7">
    <location>
        <begin position="15"/>
        <end position="47"/>
    </location>
</feature>
<evidence type="ECO:0000256" key="5">
    <source>
        <dbReference type="ARBA" id="ARBA00023242"/>
    </source>
</evidence>
<evidence type="ECO:0000256" key="6">
    <source>
        <dbReference type="SAM" id="Coils"/>
    </source>
</evidence>
<dbReference type="GO" id="GO:0000978">
    <property type="term" value="F:RNA polymerase II cis-regulatory region sequence-specific DNA binding"/>
    <property type="evidence" value="ECO:0007669"/>
    <property type="project" value="TreeGrafter"/>
</dbReference>
<dbReference type="GO" id="GO:0000981">
    <property type="term" value="F:DNA-binding transcription factor activity, RNA polymerase II-specific"/>
    <property type="evidence" value="ECO:0007669"/>
    <property type="project" value="TreeGrafter"/>
</dbReference>
<feature type="domain" description="BZIP" evidence="8">
    <location>
        <begin position="192"/>
        <end position="255"/>
    </location>
</feature>
<feature type="coiled-coil region" evidence="6">
    <location>
        <begin position="217"/>
        <end position="258"/>
    </location>
</feature>
<dbReference type="InterPro" id="IPR004827">
    <property type="entry name" value="bZIP"/>
</dbReference>
<dbReference type="InterPro" id="IPR046347">
    <property type="entry name" value="bZIP_sf"/>
</dbReference>
<name>A0A9P0IT19_APHGO</name>
<keyword evidence="2" id="KW-0805">Transcription regulation</keyword>
<comment type="subcellular location">
    <subcellularLocation>
        <location evidence="1">Endoplasmic reticulum membrane</location>
        <topology evidence="1">Single-pass type II membrane protein</topology>
    </subcellularLocation>
</comment>
<sequence length="428" mass="48586">MEFEYDSFVKEEIIDIDDDDEEIDDSEIKHQSYEENDHKDDHSLDEKPTIIQQPQLLKTTPRTVVISPKQSKGPIAISKHLSKPVFIPINLSNVKTIKVVNQNGKTINADAFRRLQSINNGRRIFVRNNGSMVSKSMPALKQTKIVMSDCTSDESDSMYPRLHLSNEERKLMEKEGIKLPSHYPLTKHEERDLKRIRRKIRNKISAQDSRKRKKEYVDGLEERVKQCSDDNNKLIRNVRSLQIENERLKAALKRLQNAISPGGTTAQPATCLLVLMMSLALIAAPNLRPTVTDEKDIMSIEGQESNTAVPGRSRNLLFSKSGSPLSTANLKDMLNMVANGSSADGQSDKIMAELGELLDFNNLARNKDHDYSRASMEDYYIPESDDGWTKATKRSAPSEWNNELVTPDVKIKRETERVILVSSDEESY</sequence>
<dbReference type="Gene3D" id="1.20.5.170">
    <property type="match status" value="1"/>
</dbReference>
<dbReference type="GO" id="GO:0005634">
    <property type="term" value="C:nucleus"/>
    <property type="evidence" value="ECO:0007669"/>
    <property type="project" value="UniProtKB-ARBA"/>
</dbReference>
<dbReference type="Proteomes" id="UP001154329">
    <property type="component" value="Chromosome 1"/>
</dbReference>
<evidence type="ECO:0000256" key="1">
    <source>
        <dbReference type="ARBA" id="ARBA00004648"/>
    </source>
</evidence>
<evidence type="ECO:0000256" key="2">
    <source>
        <dbReference type="ARBA" id="ARBA00023015"/>
    </source>
</evidence>
<evidence type="ECO:0000259" key="8">
    <source>
        <dbReference type="PROSITE" id="PS50217"/>
    </source>
</evidence>
<gene>
    <name evidence="9" type="ORF">APHIGO_LOCUS3505</name>
</gene>
<keyword evidence="3" id="KW-0238">DNA-binding</keyword>
<dbReference type="SUPFAM" id="SSF57959">
    <property type="entry name" value="Leucine zipper domain"/>
    <property type="match status" value="1"/>
</dbReference>
<feature type="compositionally biased region" description="Basic and acidic residues" evidence="7">
    <location>
        <begin position="26"/>
        <end position="47"/>
    </location>
</feature>
<keyword evidence="4" id="KW-0804">Transcription</keyword>
<dbReference type="AlphaFoldDB" id="A0A9P0IT19"/>
<dbReference type="CDD" id="cd14689">
    <property type="entry name" value="bZIP_CREB3"/>
    <property type="match status" value="1"/>
</dbReference>
<evidence type="ECO:0000256" key="7">
    <source>
        <dbReference type="SAM" id="MobiDB-lite"/>
    </source>
</evidence>
<dbReference type="EMBL" id="OU899034">
    <property type="protein sequence ID" value="CAH1716285.1"/>
    <property type="molecule type" value="Genomic_DNA"/>
</dbReference>
<protein>
    <recommendedName>
        <fullName evidence="8">BZIP domain-containing protein</fullName>
    </recommendedName>
</protein>
<dbReference type="PANTHER" id="PTHR45996">
    <property type="entry name" value="AGAP001464-PB"/>
    <property type="match status" value="1"/>
</dbReference>
<evidence type="ECO:0000313" key="10">
    <source>
        <dbReference type="Proteomes" id="UP001154329"/>
    </source>
</evidence>
<reference evidence="9" key="1">
    <citation type="submission" date="2022-02" db="EMBL/GenBank/DDBJ databases">
        <authorList>
            <person name="King R."/>
        </authorList>
    </citation>
    <scope>NUCLEOTIDE SEQUENCE</scope>
</reference>
<reference evidence="9" key="2">
    <citation type="submission" date="2022-10" db="EMBL/GenBank/DDBJ databases">
        <authorList>
            <consortium name="ENA_rothamsted_submissions"/>
            <consortium name="culmorum"/>
            <person name="King R."/>
        </authorList>
    </citation>
    <scope>NUCLEOTIDE SEQUENCE</scope>
</reference>
<dbReference type="GO" id="GO:0005789">
    <property type="term" value="C:endoplasmic reticulum membrane"/>
    <property type="evidence" value="ECO:0007669"/>
    <property type="project" value="UniProtKB-SubCell"/>
</dbReference>